<evidence type="ECO:0000256" key="6">
    <source>
        <dbReference type="SAM" id="Phobius"/>
    </source>
</evidence>
<evidence type="ECO:0000256" key="4">
    <source>
        <dbReference type="ARBA" id="ARBA00023136"/>
    </source>
</evidence>
<keyword evidence="3 6" id="KW-1133">Transmembrane helix</keyword>
<feature type="transmembrane region" description="Helical" evidence="6">
    <location>
        <begin position="168"/>
        <end position="189"/>
    </location>
</feature>
<dbReference type="Gene3D" id="1.20.1250.20">
    <property type="entry name" value="MFS general substrate transporter like domains"/>
    <property type="match status" value="1"/>
</dbReference>
<dbReference type="AlphaFoldDB" id="A0A364L9W5"/>
<feature type="transmembrane region" description="Helical" evidence="6">
    <location>
        <begin position="272"/>
        <end position="291"/>
    </location>
</feature>
<feature type="transmembrane region" description="Helical" evidence="6">
    <location>
        <begin position="111"/>
        <end position="130"/>
    </location>
</feature>
<feature type="transmembrane region" description="Helical" evidence="6">
    <location>
        <begin position="201"/>
        <end position="221"/>
    </location>
</feature>
<evidence type="ECO:0000259" key="7">
    <source>
        <dbReference type="PROSITE" id="PS50850"/>
    </source>
</evidence>
<feature type="transmembrane region" description="Helical" evidence="6">
    <location>
        <begin position="343"/>
        <end position="363"/>
    </location>
</feature>
<name>A0A364L9W5_TALAM</name>
<feature type="transmembrane region" description="Helical" evidence="6">
    <location>
        <begin position="311"/>
        <end position="331"/>
    </location>
</feature>
<accession>A0A364L9W5</accession>
<dbReference type="EMBL" id="MIKG01000020">
    <property type="protein sequence ID" value="RAO72569.1"/>
    <property type="molecule type" value="Genomic_DNA"/>
</dbReference>
<dbReference type="PANTHER" id="PTHR23501">
    <property type="entry name" value="MAJOR FACILITATOR SUPERFAMILY"/>
    <property type="match status" value="1"/>
</dbReference>
<dbReference type="Pfam" id="PF07690">
    <property type="entry name" value="MFS_1"/>
    <property type="match status" value="1"/>
</dbReference>
<dbReference type="RefSeq" id="XP_040737083.1">
    <property type="nucleotide sequence ID" value="XM_040881402.1"/>
</dbReference>
<feature type="transmembrane region" description="Helical" evidence="6">
    <location>
        <begin position="43"/>
        <end position="69"/>
    </location>
</feature>
<gene>
    <name evidence="8" type="ORF">BHQ10_008581</name>
</gene>
<feature type="transmembrane region" description="Helical" evidence="6">
    <location>
        <begin position="242"/>
        <end position="260"/>
    </location>
</feature>
<evidence type="ECO:0000256" key="3">
    <source>
        <dbReference type="ARBA" id="ARBA00022989"/>
    </source>
</evidence>
<evidence type="ECO:0000256" key="2">
    <source>
        <dbReference type="ARBA" id="ARBA00022692"/>
    </source>
</evidence>
<reference evidence="8 9" key="1">
    <citation type="journal article" date="2017" name="Biotechnol. Biofuels">
        <title>Differential beta-glucosidase expression as a function of carbon source availability in Talaromyces amestolkiae: a genomic and proteomic approach.</title>
        <authorList>
            <person name="de Eugenio L.I."/>
            <person name="Mendez-Liter J.A."/>
            <person name="Nieto-Dominguez M."/>
            <person name="Alonso L."/>
            <person name="Gil-Munoz J."/>
            <person name="Barriuso J."/>
            <person name="Prieto A."/>
            <person name="Martinez M.J."/>
        </authorList>
    </citation>
    <scope>NUCLEOTIDE SEQUENCE [LARGE SCALE GENOMIC DNA]</scope>
    <source>
        <strain evidence="8 9">CIB</strain>
    </source>
</reference>
<dbReference type="InterPro" id="IPR020846">
    <property type="entry name" value="MFS_dom"/>
</dbReference>
<dbReference type="SUPFAM" id="SSF103473">
    <property type="entry name" value="MFS general substrate transporter"/>
    <property type="match status" value="1"/>
</dbReference>
<keyword evidence="4 6" id="KW-0472">Membrane</keyword>
<evidence type="ECO:0000313" key="9">
    <source>
        <dbReference type="Proteomes" id="UP000249363"/>
    </source>
</evidence>
<dbReference type="GO" id="GO:0005886">
    <property type="term" value="C:plasma membrane"/>
    <property type="evidence" value="ECO:0007669"/>
    <property type="project" value="TreeGrafter"/>
</dbReference>
<feature type="region of interest" description="Disordered" evidence="5">
    <location>
        <begin position="1"/>
        <end position="33"/>
    </location>
</feature>
<feature type="transmembrane region" description="Helical" evidence="6">
    <location>
        <begin position="136"/>
        <end position="161"/>
    </location>
</feature>
<dbReference type="InterPro" id="IPR036259">
    <property type="entry name" value="MFS_trans_sf"/>
</dbReference>
<dbReference type="PROSITE" id="PS50850">
    <property type="entry name" value="MFS"/>
    <property type="match status" value="1"/>
</dbReference>
<feature type="transmembrane region" description="Helical" evidence="6">
    <location>
        <begin position="81"/>
        <end position="99"/>
    </location>
</feature>
<dbReference type="FunFam" id="1.20.1720.10:FF:000012">
    <property type="entry name" value="MFS toxin efflux pump (AflT)"/>
    <property type="match status" value="1"/>
</dbReference>
<keyword evidence="2 6" id="KW-0812">Transmembrane</keyword>
<feature type="compositionally biased region" description="Polar residues" evidence="5">
    <location>
        <begin position="1"/>
        <end position="22"/>
    </location>
</feature>
<protein>
    <recommendedName>
        <fullName evidence="7">Major facilitator superfamily (MFS) profile domain-containing protein</fullName>
    </recommendedName>
</protein>
<feature type="domain" description="Major facilitator superfamily (MFS) profile" evidence="7">
    <location>
        <begin position="46"/>
        <end position="538"/>
    </location>
</feature>
<evidence type="ECO:0000256" key="5">
    <source>
        <dbReference type="SAM" id="MobiDB-lite"/>
    </source>
</evidence>
<organism evidence="8 9">
    <name type="scientific">Talaromyces amestolkiae</name>
    <dbReference type="NCBI Taxonomy" id="1196081"/>
    <lineage>
        <taxon>Eukaryota</taxon>
        <taxon>Fungi</taxon>
        <taxon>Dikarya</taxon>
        <taxon>Ascomycota</taxon>
        <taxon>Pezizomycotina</taxon>
        <taxon>Eurotiomycetes</taxon>
        <taxon>Eurotiomycetidae</taxon>
        <taxon>Eurotiales</taxon>
        <taxon>Trichocomaceae</taxon>
        <taxon>Talaromyces</taxon>
        <taxon>Talaromyces sect. Talaromyces</taxon>
    </lineage>
</organism>
<dbReference type="PANTHER" id="PTHR23501:SF201">
    <property type="entry name" value="MFS AFLATOXIN EFFLUX PUMP"/>
    <property type="match status" value="1"/>
</dbReference>
<dbReference type="CDD" id="cd17502">
    <property type="entry name" value="MFS_Azr1_MDR_like"/>
    <property type="match status" value="1"/>
</dbReference>
<comment type="subcellular location">
    <subcellularLocation>
        <location evidence="1">Membrane</location>
        <topology evidence="1">Multi-pass membrane protein</topology>
    </subcellularLocation>
</comment>
<proteinExistence type="predicted"/>
<dbReference type="InterPro" id="IPR011701">
    <property type="entry name" value="MFS"/>
</dbReference>
<dbReference type="FunFam" id="1.20.1250.20:FF:000196">
    <property type="entry name" value="MFS toxin efflux pump (AflT)"/>
    <property type="match status" value="1"/>
</dbReference>
<evidence type="ECO:0000256" key="1">
    <source>
        <dbReference type="ARBA" id="ARBA00004141"/>
    </source>
</evidence>
<comment type="caution">
    <text evidence="8">The sequence shown here is derived from an EMBL/GenBank/DDBJ whole genome shotgun (WGS) entry which is preliminary data.</text>
</comment>
<feature type="transmembrane region" description="Helical" evidence="6">
    <location>
        <begin position="512"/>
        <end position="530"/>
    </location>
</feature>
<evidence type="ECO:0000313" key="8">
    <source>
        <dbReference type="EMBL" id="RAO72569.1"/>
    </source>
</evidence>
<feature type="transmembrane region" description="Helical" evidence="6">
    <location>
        <begin position="370"/>
        <end position="391"/>
    </location>
</feature>
<sequence length="552" mass="58825">MADSSSTELSDQVLTETKSNGEVTAPDDVDPPKQDEYLGGARLLCIVISMMLAVFCVALDNTIIATAIPHMTDTFKTVDDIGWYGSAYLLTTCSFQLLYVKFFRAFNVKWVFLLALFIFEVGSAICGAAPSSTSFIVGRAIAGLGAAGIFTGATTITAIVAPLRLRPIIAGLLGGLFGICSILGPLLAGVFTSKATWRWCFYINLPIGALTTIGIGFLLHIRQTFTKASGNAWQVFSYFDPLGNTFFISAIICLLLALHWGGDAYPYSNGRIIALFVLFGLLLIGFIIVQVRRSEDATVPPRVAKQRSIQFVLLFAFSLGGTIFPIVYYLAVWFQVVKNLSPILSAVHTLPLILSQLCGNIVAGILTSRFGYYVPFIWASAILMPLGAGLITTTTVNISLAKSFGYQILLGFGFGFGFQQGAVTCQTVLPAADTPIGTSVTFSAQLLGGAIFLSAAQNLFASHLSAAISAMHIPGVTGGILAQAGATDIRQIVPAEYVDAVLVAYNNSIVKVYQLALIMSCLAILGAVGVEWRSVLAKPTEETTTAESEESA</sequence>
<dbReference type="Proteomes" id="UP000249363">
    <property type="component" value="Unassembled WGS sequence"/>
</dbReference>
<dbReference type="OrthoDB" id="10021397at2759"/>
<dbReference type="GeneID" id="63797795"/>
<dbReference type="GO" id="GO:0022857">
    <property type="term" value="F:transmembrane transporter activity"/>
    <property type="evidence" value="ECO:0007669"/>
    <property type="project" value="InterPro"/>
</dbReference>
<keyword evidence="9" id="KW-1185">Reference proteome</keyword>